<dbReference type="InterPro" id="IPR005135">
    <property type="entry name" value="Endo/exonuclease/phosphatase"/>
</dbReference>
<dbReference type="RefSeq" id="WP_209947528.1">
    <property type="nucleotide sequence ID" value="NZ_JAGGJU010000012.1"/>
</dbReference>
<dbReference type="EMBL" id="JAGGJU010000012">
    <property type="protein sequence ID" value="MBP1852585.1"/>
    <property type="molecule type" value="Genomic_DNA"/>
</dbReference>
<dbReference type="GO" id="GO:0004519">
    <property type="term" value="F:endonuclease activity"/>
    <property type="evidence" value="ECO:0007669"/>
    <property type="project" value="UniProtKB-KW"/>
</dbReference>
<feature type="domain" description="Endonuclease/exonuclease/phosphatase" evidence="2">
    <location>
        <begin position="99"/>
        <end position="294"/>
    </location>
</feature>
<dbReference type="Gene3D" id="3.60.10.10">
    <property type="entry name" value="Endonuclease/exonuclease/phosphatase"/>
    <property type="match status" value="1"/>
</dbReference>
<keyword evidence="3" id="KW-0378">Hydrolase</keyword>
<keyword evidence="4" id="KW-1185">Reference proteome</keyword>
<gene>
    <name evidence="3" type="ORF">J2Z17_004043</name>
</gene>
<organism evidence="3 4">
    <name type="scientific">Rhizobium halophytocola</name>
    <dbReference type="NCBI Taxonomy" id="735519"/>
    <lineage>
        <taxon>Bacteria</taxon>
        <taxon>Pseudomonadati</taxon>
        <taxon>Pseudomonadota</taxon>
        <taxon>Alphaproteobacteria</taxon>
        <taxon>Hyphomicrobiales</taxon>
        <taxon>Rhizobiaceae</taxon>
        <taxon>Rhizobium/Agrobacterium group</taxon>
        <taxon>Rhizobium</taxon>
    </lineage>
</organism>
<keyword evidence="1" id="KW-0472">Membrane</keyword>
<name>A0ABS4E3R2_9HYPH</name>
<evidence type="ECO:0000259" key="2">
    <source>
        <dbReference type="Pfam" id="PF03372"/>
    </source>
</evidence>
<dbReference type="Pfam" id="PF03372">
    <property type="entry name" value="Exo_endo_phos"/>
    <property type="match status" value="1"/>
</dbReference>
<accession>A0ABS4E3R2</accession>
<dbReference type="InterPro" id="IPR036691">
    <property type="entry name" value="Endo/exonu/phosph_ase_sf"/>
</dbReference>
<keyword evidence="1" id="KW-1133">Transmembrane helix</keyword>
<comment type="caution">
    <text evidence="3">The sequence shown here is derived from an EMBL/GenBank/DDBJ whole genome shotgun (WGS) entry which is preliminary data.</text>
</comment>
<reference evidence="3 4" key="1">
    <citation type="submission" date="2021-03" db="EMBL/GenBank/DDBJ databases">
        <title>Genomic Encyclopedia of Type Strains, Phase IV (KMG-IV): sequencing the most valuable type-strain genomes for metagenomic binning, comparative biology and taxonomic classification.</title>
        <authorList>
            <person name="Goeker M."/>
        </authorList>
    </citation>
    <scope>NUCLEOTIDE SEQUENCE [LARGE SCALE GENOMIC DNA]</scope>
    <source>
        <strain evidence="3 4">DSM 21600</strain>
    </source>
</reference>
<feature type="transmembrane region" description="Helical" evidence="1">
    <location>
        <begin position="33"/>
        <end position="53"/>
    </location>
</feature>
<dbReference type="SUPFAM" id="SSF56219">
    <property type="entry name" value="DNase I-like"/>
    <property type="match status" value="1"/>
</dbReference>
<protein>
    <submittedName>
        <fullName evidence="3">Endonuclease/exonuclease/phosphatase (EEP) superfamily protein YafD</fullName>
    </submittedName>
</protein>
<keyword evidence="1" id="KW-0812">Transmembrane</keyword>
<proteinExistence type="predicted"/>
<evidence type="ECO:0000256" key="1">
    <source>
        <dbReference type="SAM" id="Phobius"/>
    </source>
</evidence>
<sequence length="319" mass="34242">MKNNLAAACCTLVSVALFLLVLRFVADFWLLGIVYSLQLHIAVLAALGALLAVILGARRFGSLLLVAALAVALFTLHLENRIQPKQHALAAGTQTLKLVSFNILGNNRANGGRIADMIVSSGADLVYIFESAPLRPYVDTLAKAYPYRVGCGAVVAFCDVMILSKRPLSDPRMLALSDLRQERLATADIDVGGVTVHLGAAHVSKPYFDAYHTQELEALSAFMHPRPGPWIIAGDFNAAAIAPDMQAFVRRDAMTTTGWEPATWPTWAGPFGVPIDHVFVSKSLSARSIARIPEAYGSNHYGLTAEIAVPPAGPQSISR</sequence>
<evidence type="ECO:0000313" key="3">
    <source>
        <dbReference type="EMBL" id="MBP1852585.1"/>
    </source>
</evidence>
<feature type="transmembrane region" description="Helical" evidence="1">
    <location>
        <begin position="60"/>
        <end position="78"/>
    </location>
</feature>
<keyword evidence="3" id="KW-0255">Endonuclease</keyword>
<dbReference type="Proteomes" id="UP000759443">
    <property type="component" value="Unassembled WGS sequence"/>
</dbReference>
<keyword evidence="3" id="KW-0540">Nuclease</keyword>
<evidence type="ECO:0000313" key="4">
    <source>
        <dbReference type="Proteomes" id="UP000759443"/>
    </source>
</evidence>